<dbReference type="RefSeq" id="WP_172697871.1">
    <property type="nucleotide sequence ID" value="NZ_WKPR01000020.1"/>
</dbReference>
<reference evidence="1 2" key="1">
    <citation type="journal article" date="2019" name="Nat. Med.">
        <title>A library of human gut bacterial isolates paired with longitudinal multiomics data enables mechanistic microbiome research.</title>
        <authorList>
            <person name="Poyet M."/>
            <person name="Groussin M."/>
            <person name="Gibbons S.M."/>
            <person name="Avila-Pacheco J."/>
            <person name="Jiang X."/>
            <person name="Kearney S.M."/>
            <person name="Perrotta A.R."/>
            <person name="Berdy B."/>
            <person name="Zhao S."/>
            <person name="Lieberman T.D."/>
            <person name="Swanson P.K."/>
            <person name="Smith M."/>
            <person name="Roesemann S."/>
            <person name="Alexander J.E."/>
            <person name="Rich S.A."/>
            <person name="Livny J."/>
            <person name="Vlamakis H."/>
            <person name="Clish C."/>
            <person name="Bullock K."/>
            <person name="Deik A."/>
            <person name="Scott J."/>
            <person name="Pierce K.A."/>
            <person name="Xavier R.J."/>
            <person name="Alm E.J."/>
        </authorList>
    </citation>
    <scope>NUCLEOTIDE SEQUENCE [LARGE SCALE GENOMIC DNA]</scope>
    <source>
        <strain evidence="1 2">BIOML-A2</strain>
    </source>
</reference>
<name>A0A6I2RD54_FLAPL</name>
<evidence type="ECO:0000313" key="1">
    <source>
        <dbReference type="EMBL" id="MSB21132.1"/>
    </source>
</evidence>
<accession>A0A6I2RD54</accession>
<dbReference type="EMBL" id="WKPR01000020">
    <property type="protein sequence ID" value="MSB21132.1"/>
    <property type="molecule type" value="Genomic_DNA"/>
</dbReference>
<organism evidence="1 2">
    <name type="scientific">Flavonifractor plautii</name>
    <name type="common">Fusobacterium plautii</name>
    <dbReference type="NCBI Taxonomy" id="292800"/>
    <lineage>
        <taxon>Bacteria</taxon>
        <taxon>Bacillati</taxon>
        <taxon>Bacillota</taxon>
        <taxon>Clostridia</taxon>
        <taxon>Eubacteriales</taxon>
        <taxon>Oscillospiraceae</taxon>
        <taxon>Flavonifractor</taxon>
    </lineage>
</organism>
<sequence length="128" mass="14415">MKKKEYPGGVKLTATKARAVAMQEFGTAKGLTKEETAMPGYFKMKLGSLFIRIHPDTYDGTGCIVVSAELAFATGQTLKFLNPDTLQDDYDALERHCKRAQRDDLKDWVLTNGADYCCEEVKRIWERG</sequence>
<evidence type="ECO:0000313" key="2">
    <source>
        <dbReference type="Proteomes" id="UP000434475"/>
    </source>
</evidence>
<dbReference type="AlphaFoldDB" id="A0A6I2RD54"/>
<comment type="caution">
    <text evidence="1">The sequence shown here is derived from an EMBL/GenBank/DDBJ whole genome shotgun (WGS) entry which is preliminary data.</text>
</comment>
<gene>
    <name evidence="1" type="ORF">GKE97_16630</name>
</gene>
<protein>
    <submittedName>
        <fullName evidence="1">Uncharacterized protein</fullName>
    </submittedName>
</protein>
<dbReference type="Proteomes" id="UP000434475">
    <property type="component" value="Unassembled WGS sequence"/>
</dbReference>
<proteinExistence type="predicted"/>